<reference evidence="1" key="1">
    <citation type="journal article" date="2022" name="Int. J. Mol. Sci.">
        <title>Draft Genome of Tanacetum Coccineum: Genomic Comparison of Closely Related Tanacetum-Family Plants.</title>
        <authorList>
            <person name="Yamashiro T."/>
            <person name="Shiraishi A."/>
            <person name="Nakayama K."/>
            <person name="Satake H."/>
        </authorList>
    </citation>
    <scope>NUCLEOTIDE SEQUENCE</scope>
</reference>
<comment type="caution">
    <text evidence="1">The sequence shown here is derived from an EMBL/GenBank/DDBJ whole genome shotgun (WGS) entry which is preliminary data.</text>
</comment>
<keyword evidence="2" id="KW-1185">Reference proteome</keyword>
<protein>
    <submittedName>
        <fullName evidence="1">Uncharacterized protein</fullName>
    </submittedName>
</protein>
<gene>
    <name evidence="1" type="ORF">Tco_0802562</name>
</gene>
<reference evidence="1" key="2">
    <citation type="submission" date="2022-01" db="EMBL/GenBank/DDBJ databases">
        <authorList>
            <person name="Yamashiro T."/>
            <person name="Shiraishi A."/>
            <person name="Satake H."/>
            <person name="Nakayama K."/>
        </authorList>
    </citation>
    <scope>NUCLEOTIDE SEQUENCE</scope>
</reference>
<accession>A0ABQ4ZZ55</accession>
<sequence>MLFGVTAVLIDVNAVQSKVNAAGEEVSTAELVSAAYLKEFDLLKWDQQVVSELVALRNFARRYGSRFCTHGGCIQSSHAQTSQTLPKTTVVEGVEKVMPITSAEDKAQRRLEVKARNDMDLKWQMAMLTMRARRFLKNTGRKLNVNGNATIGFDKETSKSQKVYPVETTTSTSFGGHVMGLGGYNGVIRAEEGPNYSLRLTHLQF</sequence>
<name>A0ABQ4ZZ55_9ASTR</name>
<dbReference type="EMBL" id="BQNB010011821">
    <property type="protein sequence ID" value="GJS95594.1"/>
    <property type="molecule type" value="Genomic_DNA"/>
</dbReference>
<evidence type="ECO:0000313" key="2">
    <source>
        <dbReference type="Proteomes" id="UP001151760"/>
    </source>
</evidence>
<proteinExistence type="predicted"/>
<dbReference type="Proteomes" id="UP001151760">
    <property type="component" value="Unassembled WGS sequence"/>
</dbReference>
<evidence type="ECO:0000313" key="1">
    <source>
        <dbReference type="EMBL" id="GJS95594.1"/>
    </source>
</evidence>
<organism evidence="1 2">
    <name type="scientific">Tanacetum coccineum</name>
    <dbReference type="NCBI Taxonomy" id="301880"/>
    <lineage>
        <taxon>Eukaryota</taxon>
        <taxon>Viridiplantae</taxon>
        <taxon>Streptophyta</taxon>
        <taxon>Embryophyta</taxon>
        <taxon>Tracheophyta</taxon>
        <taxon>Spermatophyta</taxon>
        <taxon>Magnoliopsida</taxon>
        <taxon>eudicotyledons</taxon>
        <taxon>Gunneridae</taxon>
        <taxon>Pentapetalae</taxon>
        <taxon>asterids</taxon>
        <taxon>campanulids</taxon>
        <taxon>Asterales</taxon>
        <taxon>Asteraceae</taxon>
        <taxon>Asteroideae</taxon>
        <taxon>Anthemideae</taxon>
        <taxon>Anthemidinae</taxon>
        <taxon>Tanacetum</taxon>
    </lineage>
</organism>